<evidence type="ECO:0000313" key="15">
    <source>
        <dbReference type="Proteomes" id="UP000694388"/>
    </source>
</evidence>
<dbReference type="CDD" id="cd07322">
    <property type="entry name" value="PriL_PriS_Eukaryotic"/>
    <property type="match status" value="1"/>
</dbReference>
<evidence type="ECO:0000256" key="8">
    <source>
        <dbReference type="ARBA" id="ARBA00023004"/>
    </source>
</evidence>
<reference evidence="14" key="2">
    <citation type="submission" date="2025-09" db="UniProtKB">
        <authorList>
            <consortium name="Ensembl"/>
        </authorList>
    </citation>
    <scope>IDENTIFICATION</scope>
</reference>
<comment type="cofactor">
    <cofactor evidence="1">
        <name>[4Fe-4S] cluster</name>
        <dbReference type="ChEBI" id="CHEBI:49883"/>
    </cofactor>
</comment>
<dbReference type="Ensembl" id="ENSEBUT00000019402.1">
    <property type="protein sequence ID" value="ENSEBUP00000018826.1"/>
    <property type="gene ID" value="ENSEBUG00000011727.1"/>
</dbReference>
<name>A0A8C4QQL1_EPTBU</name>
<sequence>MMFLHFFVFIPFHSHFTIFCFPVLKAVESFGMCHTKWSEKYQKKMEDELKKANLPYRDLMHVSDNDLELRRKDHISHFILRLAYCQSENLRRWFLQQEADLFRYRFSQQLSGSVRKFLDLNDLHYTSILPNEKVELKTQLINSTFGMKELFDTQDFYKVPFTDALDLVRGRKIFLRHGLAYIPHNDLVSIVLNDFRTSLSRALALATRSFPLCMRSLHYALRDQHHLRHGGRLQYGLFLKGLGLSLEQALTFWRTEFARGSIDPEKFEKGYAYNIRHAYGKEGKRTDYTPYSCMKIIQTNTPGPGDHHGCPFRHTDADLLRQRLQSHRLSSSEINQVMEYVKGMHYQLACQKYFEFTHKVEDGAFGLSHPNQYFEESQKLLSGGQHAKRENSGEVQKPVVAPVTMPQSSHPAQSSESQSTQLSASQVEEQELLEECFANGVVLRFVKGTVELG</sequence>
<evidence type="ECO:0000256" key="10">
    <source>
        <dbReference type="ARBA" id="ARBA00023125"/>
    </source>
</evidence>
<feature type="chain" id="PRO_5034129988" description="DNA primase large subunit" evidence="12">
    <location>
        <begin position="27"/>
        <end position="453"/>
    </location>
</feature>
<evidence type="ECO:0000256" key="3">
    <source>
        <dbReference type="ARBA" id="ARBA00019038"/>
    </source>
</evidence>
<evidence type="ECO:0000256" key="11">
    <source>
        <dbReference type="SAM" id="MobiDB-lite"/>
    </source>
</evidence>
<keyword evidence="8" id="KW-0408">Iron</keyword>
<keyword evidence="15" id="KW-1185">Reference proteome</keyword>
<accession>A0A8C4QQL1</accession>
<feature type="domain" description="DNA primase large subunit C-terminal" evidence="13">
    <location>
        <begin position="205"/>
        <end position="374"/>
    </location>
</feature>
<dbReference type="AlphaFoldDB" id="A0A8C4QQL1"/>
<evidence type="ECO:0000256" key="6">
    <source>
        <dbReference type="ARBA" id="ARBA00022705"/>
    </source>
</evidence>
<dbReference type="GO" id="GO:0005658">
    <property type="term" value="C:alpha DNA polymerase:primase complex"/>
    <property type="evidence" value="ECO:0007669"/>
    <property type="project" value="TreeGrafter"/>
</dbReference>
<dbReference type="PANTHER" id="PTHR10537">
    <property type="entry name" value="DNA PRIMASE LARGE SUBUNIT"/>
    <property type="match status" value="1"/>
</dbReference>
<dbReference type="GO" id="GO:0006269">
    <property type="term" value="P:DNA replication, synthesis of primer"/>
    <property type="evidence" value="ECO:0007669"/>
    <property type="project" value="UniProtKB-KW"/>
</dbReference>
<evidence type="ECO:0000259" key="13">
    <source>
        <dbReference type="Pfam" id="PF04104"/>
    </source>
</evidence>
<keyword evidence="9" id="KW-0411">Iron-sulfur</keyword>
<evidence type="ECO:0000256" key="1">
    <source>
        <dbReference type="ARBA" id="ARBA00001966"/>
    </source>
</evidence>
<evidence type="ECO:0000313" key="14">
    <source>
        <dbReference type="Ensembl" id="ENSEBUP00000018826.1"/>
    </source>
</evidence>
<dbReference type="GO" id="GO:0051539">
    <property type="term" value="F:4 iron, 4 sulfur cluster binding"/>
    <property type="evidence" value="ECO:0007669"/>
    <property type="project" value="UniProtKB-KW"/>
</dbReference>
<keyword evidence="7" id="KW-0479">Metal-binding</keyword>
<dbReference type="Pfam" id="PF04104">
    <property type="entry name" value="DNA_primase_lrg"/>
    <property type="match status" value="1"/>
</dbReference>
<keyword evidence="4" id="KW-0004">4Fe-4S</keyword>
<proteinExistence type="inferred from homology"/>
<dbReference type="InterPro" id="IPR058560">
    <property type="entry name" value="DNA_primase_C"/>
</dbReference>
<dbReference type="InterPro" id="IPR007238">
    <property type="entry name" value="DNA_primase_lsu_euk/arc"/>
</dbReference>
<dbReference type="InterPro" id="IPR016558">
    <property type="entry name" value="DNA_primase_lsu_euk"/>
</dbReference>
<dbReference type="GO" id="GO:0006270">
    <property type="term" value="P:DNA replication initiation"/>
    <property type="evidence" value="ECO:0007669"/>
    <property type="project" value="TreeGrafter"/>
</dbReference>
<evidence type="ECO:0000256" key="2">
    <source>
        <dbReference type="ARBA" id="ARBA00010564"/>
    </source>
</evidence>
<keyword evidence="5" id="KW-0639">Primosome</keyword>
<feature type="signal peptide" evidence="12">
    <location>
        <begin position="1"/>
        <end position="26"/>
    </location>
</feature>
<evidence type="ECO:0000256" key="12">
    <source>
        <dbReference type="SAM" id="SignalP"/>
    </source>
</evidence>
<evidence type="ECO:0000256" key="9">
    <source>
        <dbReference type="ARBA" id="ARBA00023014"/>
    </source>
</evidence>
<comment type="similarity">
    <text evidence="2">Belongs to the eukaryotic-type primase large subunit family.</text>
</comment>
<dbReference type="PANTHER" id="PTHR10537:SF3">
    <property type="entry name" value="DNA PRIMASE LARGE SUBUNIT"/>
    <property type="match status" value="1"/>
</dbReference>
<dbReference type="GO" id="GO:0003677">
    <property type="term" value="F:DNA binding"/>
    <property type="evidence" value="ECO:0007669"/>
    <property type="project" value="UniProtKB-KW"/>
</dbReference>
<dbReference type="Gene3D" id="1.20.930.80">
    <property type="match status" value="1"/>
</dbReference>
<evidence type="ECO:0000256" key="5">
    <source>
        <dbReference type="ARBA" id="ARBA00022515"/>
    </source>
</evidence>
<evidence type="ECO:0000256" key="4">
    <source>
        <dbReference type="ARBA" id="ARBA00022485"/>
    </source>
</evidence>
<feature type="compositionally biased region" description="Low complexity" evidence="11">
    <location>
        <begin position="407"/>
        <end position="425"/>
    </location>
</feature>
<evidence type="ECO:0000256" key="7">
    <source>
        <dbReference type="ARBA" id="ARBA00022723"/>
    </source>
</evidence>
<keyword evidence="12" id="KW-0732">Signal</keyword>
<dbReference type="Proteomes" id="UP000694388">
    <property type="component" value="Unplaced"/>
</dbReference>
<protein>
    <recommendedName>
        <fullName evidence="3">DNA primase large subunit</fullName>
    </recommendedName>
</protein>
<feature type="region of interest" description="Disordered" evidence="11">
    <location>
        <begin position="404"/>
        <end position="425"/>
    </location>
</feature>
<dbReference type="GO" id="GO:0046872">
    <property type="term" value="F:metal ion binding"/>
    <property type="evidence" value="ECO:0007669"/>
    <property type="project" value="UniProtKB-KW"/>
</dbReference>
<keyword evidence="10" id="KW-0238">DNA-binding</keyword>
<reference evidence="14" key="1">
    <citation type="submission" date="2025-08" db="UniProtKB">
        <authorList>
            <consortium name="Ensembl"/>
        </authorList>
    </citation>
    <scope>IDENTIFICATION</scope>
</reference>
<dbReference type="GeneTree" id="ENSGT00390000009790"/>
<keyword evidence="6" id="KW-0235">DNA replication</keyword>
<organism evidence="14 15">
    <name type="scientific">Eptatretus burgeri</name>
    <name type="common">Inshore hagfish</name>
    <dbReference type="NCBI Taxonomy" id="7764"/>
    <lineage>
        <taxon>Eukaryota</taxon>
        <taxon>Metazoa</taxon>
        <taxon>Chordata</taxon>
        <taxon>Craniata</taxon>
        <taxon>Vertebrata</taxon>
        <taxon>Cyclostomata</taxon>
        <taxon>Myxini</taxon>
        <taxon>Myxiniformes</taxon>
        <taxon>Myxinidae</taxon>
        <taxon>Eptatretinae</taxon>
        <taxon>Eptatretus</taxon>
    </lineage>
</organism>